<evidence type="ECO:0000313" key="4">
    <source>
        <dbReference type="VGNC" id="VGNC:56609"/>
    </source>
</evidence>
<feature type="transmembrane region" description="Helical" evidence="1">
    <location>
        <begin position="137"/>
        <end position="157"/>
    </location>
</feature>
<dbReference type="AlphaFoldDB" id="A0A3Q2GZ37"/>
<evidence type="ECO:0000313" key="2">
    <source>
        <dbReference type="Ensembl" id="ENSECAP00000025901.2"/>
    </source>
</evidence>
<reference evidence="2" key="2">
    <citation type="submission" date="2025-08" db="UniProtKB">
        <authorList>
            <consortium name="Ensembl"/>
        </authorList>
    </citation>
    <scope>IDENTIFICATION</scope>
    <source>
        <strain evidence="2">Thoroughbred</strain>
    </source>
</reference>
<keyword evidence="1" id="KW-0812">Transmembrane</keyword>
<dbReference type="VGNC" id="VGNC:56609">
    <property type="gene designation" value="SPAG16"/>
</dbReference>
<dbReference type="Ensembl" id="ENSECAT00000040706.2">
    <property type="protein sequence ID" value="ENSECAP00000025901.2"/>
    <property type="gene ID" value="ENSECAG00000000274.5"/>
</dbReference>
<protein>
    <submittedName>
        <fullName evidence="2">Sperm associated antigen 16</fullName>
    </submittedName>
</protein>
<evidence type="ECO:0000256" key="1">
    <source>
        <dbReference type="SAM" id="Phobius"/>
    </source>
</evidence>
<accession>A0A3Q2GZ37</accession>
<keyword evidence="1" id="KW-0472">Membrane</keyword>
<keyword evidence="3" id="KW-1185">Reference proteome</keyword>
<name>A0A3Q2GZ37_HORSE</name>
<reference evidence="2" key="3">
    <citation type="submission" date="2025-09" db="UniProtKB">
        <authorList>
            <consortium name="Ensembl"/>
        </authorList>
    </citation>
    <scope>IDENTIFICATION</scope>
    <source>
        <strain evidence="2">Thoroughbred</strain>
    </source>
</reference>
<sequence length="189" mass="21059">MAAEEGMAPSALRVLEEALGVGLTSAGATAEAVAAEGAYYLEQVTITEASEDDYEYEEIPDDNFSIPEGEEDLAKAIHMVQEQAIDTHILEQKTVLPSKPVVPEVIEDFLCNFLIKMGMTRTLDCFQSECVMACLSLLTQLILFLFLVVAEVLSFLVHLHSHTHRSKPWKEQIICSSNNWHIPQMSFQD</sequence>
<gene>
    <name evidence="4" type="primary">SPAG16</name>
</gene>
<evidence type="ECO:0000313" key="3">
    <source>
        <dbReference type="Proteomes" id="UP000002281"/>
    </source>
</evidence>
<keyword evidence="1" id="KW-1133">Transmembrane helix</keyword>
<reference evidence="2 3" key="1">
    <citation type="journal article" date="2009" name="Science">
        <title>Genome sequence, comparative analysis, and population genetics of the domestic horse.</title>
        <authorList>
            <consortium name="Broad Institute Genome Sequencing Platform"/>
            <consortium name="Broad Institute Whole Genome Assembly Team"/>
            <person name="Wade C.M."/>
            <person name="Giulotto E."/>
            <person name="Sigurdsson S."/>
            <person name="Zoli M."/>
            <person name="Gnerre S."/>
            <person name="Imsland F."/>
            <person name="Lear T.L."/>
            <person name="Adelson D.L."/>
            <person name="Bailey E."/>
            <person name="Bellone R.R."/>
            <person name="Bloecker H."/>
            <person name="Distl O."/>
            <person name="Edgar R.C."/>
            <person name="Garber M."/>
            <person name="Leeb T."/>
            <person name="Mauceli E."/>
            <person name="MacLeod J.N."/>
            <person name="Penedo M.C.T."/>
            <person name="Raison J.M."/>
            <person name="Sharpe T."/>
            <person name="Vogel J."/>
            <person name="Andersson L."/>
            <person name="Antczak D.F."/>
            <person name="Biagi T."/>
            <person name="Binns M.M."/>
            <person name="Chowdhary B.P."/>
            <person name="Coleman S.J."/>
            <person name="Della Valle G."/>
            <person name="Fryc S."/>
            <person name="Guerin G."/>
            <person name="Hasegawa T."/>
            <person name="Hill E.W."/>
            <person name="Jurka J."/>
            <person name="Kiialainen A."/>
            <person name="Lindgren G."/>
            <person name="Liu J."/>
            <person name="Magnani E."/>
            <person name="Mickelson J.R."/>
            <person name="Murray J."/>
            <person name="Nergadze S.G."/>
            <person name="Onofrio R."/>
            <person name="Pedroni S."/>
            <person name="Piras M.F."/>
            <person name="Raudsepp T."/>
            <person name="Rocchi M."/>
            <person name="Roeed K.H."/>
            <person name="Ryder O.A."/>
            <person name="Searle S."/>
            <person name="Skow L."/>
            <person name="Swinburne J.E."/>
            <person name="Syvaenen A.C."/>
            <person name="Tozaki T."/>
            <person name="Valberg S.J."/>
            <person name="Vaudin M."/>
            <person name="White J.R."/>
            <person name="Zody M.C."/>
            <person name="Lander E.S."/>
            <person name="Lindblad-Toh K."/>
        </authorList>
    </citation>
    <scope>NUCLEOTIDE SEQUENCE [LARGE SCALE GENOMIC DNA]</scope>
    <source>
        <strain evidence="2 3">Thoroughbred</strain>
    </source>
</reference>
<dbReference type="GeneTree" id="ENSGT00940000155053"/>
<dbReference type="Bgee" id="ENSECAG00000000274">
    <property type="expression patterns" value="Expressed in oviduct epithelium and 20 other cell types or tissues"/>
</dbReference>
<dbReference type="Proteomes" id="UP000002281">
    <property type="component" value="Chromosome 6"/>
</dbReference>
<proteinExistence type="predicted"/>
<organism evidence="2 3">
    <name type="scientific">Equus caballus</name>
    <name type="common">Horse</name>
    <dbReference type="NCBI Taxonomy" id="9796"/>
    <lineage>
        <taxon>Eukaryota</taxon>
        <taxon>Metazoa</taxon>
        <taxon>Chordata</taxon>
        <taxon>Craniata</taxon>
        <taxon>Vertebrata</taxon>
        <taxon>Euteleostomi</taxon>
        <taxon>Mammalia</taxon>
        <taxon>Eutheria</taxon>
        <taxon>Laurasiatheria</taxon>
        <taxon>Perissodactyla</taxon>
        <taxon>Equidae</taxon>
        <taxon>Equus</taxon>
    </lineage>
</organism>